<feature type="compositionally biased region" description="Basic and acidic residues" evidence="3">
    <location>
        <begin position="558"/>
        <end position="571"/>
    </location>
</feature>
<name>A0A9Q1F019_SYNKA</name>
<comment type="caution">
    <text evidence="5">The sequence shown here is derived from an EMBL/GenBank/DDBJ whole genome shotgun (WGS) entry which is preliminary data.</text>
</comment>
<evidence type="ECO:0000256" key="3">
    <source>
        <dbReference type="SAM" id="MobiDB-lite"/>
    </source>
</evidence>
<sequence>MAAVAAEPGAAAASTTVGDGTEFESEAELQTEATNECASVMDLMHIPKDQDAAPECRLVNAETRDRPEQEAAGKAYIALAEDEQIDAGCPKGNVSDRESEITLKDRGWADLRGECESLKAEFSPVLLEVANEVSPYDSIARLQSAPTPISTPESSVVFLHSHCTPPALGMDGDELAASLLSSVEPVETTTESATCSGSDATTEPTEIVCEVRALIKPLVVTEPESKPIDAASTDLDSTEDAVLKCCEIADHTTSLPVLEREKLLGTAGEKNVRDLINISPRNSSDPATTAVDQLPPVLESEDLHAPQRVCHADSSETLSESKPTVTSAETTGLPPDSIAHLSPGSEVRVSLDHIIDDALVVSFQLGEKIFSGVLMDLSKRFGPYGIPVTVFPRREYRDRPESMQLKMEPFSLGVEKEGEGERDSPDSPPNESSETHVAPTPTPNPNLWTSKPPPLFQEGAPYPPPLFIRDTYSQSIPQPPPRKIKRPKRRLYREEPTSIMSAIRLRPRQVLCDKCKGAVTTGDKREARRGPGSDCTQGRGEEAKRRRGDSTAAGGKRPRSEERARSTEGPKRQAPSGRNSSSSSSCSSSSSSVGQVKGGGGANRVPRGAPGTTAPPVTSNAKKVLQSKNVDHSKACEVLKMAKAQRRQRETVVVAVADAKARTRAAALQDAHQKVHFTRRLHRISGGAVGRLAGSAPLPSRIRIKPQRYRNGKKQSGLPTEQGGGCATLLEPAPSCSFSNRSSCSSGNLDPAVATEIQGCTRKLEPEIRLRPQNKPPPRPQLETDPRVTIGEVQGDLKAESGDQRGLEVRRETRGARADSLMVYATHDPGRPASSNASVCSVNSADDVKSSNSEYSSTENFDFLPPVAVHSVPSTSSPVTMPTSFSSSSREDGKRSKSLKASVFSKTVSKCVALDGTTICAGDIVWAKICGFPWWPARVLAITVSRKDSGLLVGQDVQVSWFGSPTTSFLTLSQLTPFLENFQSRFDKKRKGPYRRAITEAAKAAEQLTPEVRALLTQFET</sequence>
<dbReference type="PANTHER" id="PTHR16112:SF22">
    <property type="entry name" value="PWWP DOMAIN-CONTAINING 2B"/>
    <property type="match status" value="1"/>
</dbReference>
<feature type="region of interest" description="Disordered" evidence="3">
    <location>
        <begin position="872"/>
        <end position="893"/>
    </location>
</feature>
<dbReference type="InterPro" id="IPR000313">
    <property type="entry name" value="PWWP_dom"/>
</dbReference>
<feature type="compositionally biased region" description="Basic and acidic residues" evidence="3">
    <location>
        <begin position="414"/>
        <end position="425"/>
    </location>
</feature>
<dbReference type="FunFam" id="2.30.30.140:FF:000036">
    <property type="entry name" value="PWWP domain-containing protein 2A"/>
    <property type="match status" value="1"/>
</dbReference>
<accession>A0A9Q1F019</accession>
<feature type="region of interest" description="Disordered" evidence="3">
    <location>
        <begin position="519"/>
        <end position="628"/>
    </location>
</feature>
<feature type="compositionally biased region" description="Polar residues" evidence="3">
    <location>
        <begin position="315"/>
        <end position="330"/>
    </location>
</feature>
<evidence type="ECO:0000259" key="4">
    <source>
        <dbReference type="PROSITE" id="PS50812"/>
    </source>
</evidence>
<keyword evidence="6" id="KW-1185">Reference proteome</keyword>
<dbReference type="GO" id="GO:0010369">
    <property type="term" value="C:chromocenter"/>
    <property type="evidence" value="ECO:0007669"/>
    <property type="project" value="TreeGrafter"/>
</dbReference>
<dbReference type="EMBL" id="JAINUF010000010">
    <property type="protein sequence ID" value="KAJ8348387.1"/>
    <property type="molecule type" value="Genomic_DNA"/>
</dbReference>
<feature type="region of interest" description="Disordered" evidence="3">
    <location>
        <begin position="764"/>
        <end position="785"/>
    </location>
</feature>
<dbReference type="AlphaFoldDB" id="A0A9Q1F019"/>
<gene>
    <name evidence="5" type="ORF">SKAU_G00269760</name>
</gene>
<evidence type="ECO:0000313" key="5">
    <source>
        <dbReference type="EMBL" id="KAJ8348387.1"/>
    </source>
</evidence>
<feature type="compositionally biased region" description="Basic residues" evidence="3">
    <location>
        <begin position="482"/>
        <end position="491"/>
    </location>
</feature>
<dbReference type="CDD" id="cd20152">
    <property type="entry name" value="PWWP_PWWP2A"/>
    <property type="match status" value="1"/>
</dbReference>
<dbReference type="Gene3D" id="2.30.30.140">
    <property type="match status" value="1"/>
</dbReference>
<dbReference type="PANTHER" id="PTHR16112">
    <property type="entry name" value="METHYL-CPG BINDING PROTEIN, DROSOPHILA"/>
    <property type="match status" value="1"/>
</dbReference>
<feature type="region of interest" description="Disordered" evidence="3">
    <location>
        <begin position="311"/>
        <end position="339"/>
    </location>
</feature>
<keyword evidence="1" id="KW-0805">Transcription regulation</keyword>
<organism evidence="5 6">
    <name type="scientific">Synaphobranchus kaupii</name>
    <name type="common">Kaup's arrowtooth eel</name>
    <dbReference type="NCBI Taxonomy" id="118154"/>
    <lineage>
        <taxon>Eukaryota</taxon>
        <taxon>Metazoa</taxon>
        <taxon>Chordata</taxon>
        <taxon>Craniata</taxon>
        <taxon>Vertebrata</taxon>
        <taxon>Euteleostomi</taxon>
        <taxon>Actinopterygii</taxon>
        <taxon>Neopterygii</taxon>
        <taxon>Teleostei</taxon>
        <taxon>Anguilliformes</taxon>
        <taxon>Synaphobranchidae</taxon>
        <taxon>Synaphobranchus</taxon>
    </lineage>
</organism>
<feature type="region of interest" description="Disordered" evidence="3">
    <location>
        <begin position="1"/>
        <end position="33"/>
    </location>
</feature>
<protein>
    <recommendedName>
        <fullName evidence="4">PWWP domain-containing protein</fullName>
    </recommendedName>
</protein>
<evidence type="ECO:0000256" key="2">
    <source>
        <dbReference type="ARBA" id="ARBA00023163"/>
    </source>
</evidence>
<dbReference type="GO" id="GO:0003682">
    <property type="term" value="F:chromatin binding"/>
    <property type="evidence" value="ECO:0007669"/>
    <property type="project" value="TreeGrafter"/>
</dbReference>
<dbReference type="GO" id="GO:0005634">
    <property type="term" value="C:nucleus"/>
    <property type="evidence" value="ECO:0007669"/>
    <property type="project" value="TreeGrafter"/>
</dbReference>
<keyword evidence="2" id="KW-0804">Transcription</keyword>
<dbReference type="SMART" id="SM00293">
    <property type="entry name" value="PWWP"/>
    <property type="match status" value="1"/>
</dbReference>
<feature type="region of interest" description="Disordered" evidence="3">
    <location>
        <begin position="400"/>
        <end position="500"/>
    </location>
</feature>
<dbReference type="PROSITE" id="PS50812">
    <property type="entry name" value="PWWP"/>
    <property type="match status" value="1"/>
</dbReference>
<feature type="compositionally biased region" description="Low complexity" evidence="3">
    <location>
        <begin position="872"/>
        <end position="888"/>
    </location>
</feature>
<feature type="compositionally biased region" description="Low complexity" evidence="3">
    <location>
        <begin position="1"/>
        <end position="13"/>
    </location>
</feature>
<evidence type="ECO:0000313" key="6">
    <source>
        <dbReference type="Proteomes" id="UP001152622"/>
    </source>
</evidence>
<dbReference type="SUPFAM" id="SSF63748">
    <property type="entry name" value="Tudor/PWWP/MBT"/>
    <property type="match status" value="1"/>
</dbReference>
<dbReference type="Proteomes" id="UP001152622">
    <property type="component" value="Chromosome 10"/>
</dbReference>
<dbReference type="Pfam" id="PF00855">
    <property type="entry name" value="PWWP"/>
    <property type="match status" value="1"/>
</dbReference>
<feature type="compositionally biased region" description="Basic and acidic residues" evidence="3">
    <location>
        <begin position="519"/>
        <end position="531"/>
    </location>
</feature>
<proteinExistence type="predicted"/>
<dbReference type="OrthoDB" id="5964980at2759"/>
<feature type="compositionally biased region" description="Pro residues" evidence="3">
    <location>
        <begin position="451"/>
        <end position="466"/>
    </location>
</feature>
<evidence type="ECO:0000256" key="1">
    <source>
        <dbReference type="ARBA" id="ARBA00023015"/>
    </source>
</evidence>
<reference evidence="5" key="1">
    <citation type="journal article" date="2023" name="Science">
        <title>Genome structures resolve the early diversification of teleost fishes.</title>
        <authorList>
            <person name="Parey E."/>
            <person name="Louis A."/>
            <person name="Montfort J."/>
            <person name="Bouchez O."/>
            <person name="Roques C."/>
            <person name="Iampietro C."/>
            <person name="Lluch J."/>
            <person name="Castinel A."/>
            <person name="Donnadieu C."/>
            <person name="Desvignes T."/>
            <person name="Floi Bucao C."/>
            <person name="Jouanno E."/>
            <person name="Wen M."/>
            <person name="Mejri S."/>
            <person name="Dirks R."/>
            <person name="Jansen H."/>
            <person name="Henkel C."/>
            <person name="Chen W.J."/>
            <person name="Zahm M."/>
            <person name="Cabau C."/>
            <person name="Klopp C."/>
            <person name="Thompson A.W."/>
            <person name="Robinson-Rechavi M."/>
            <person name="Braasch I."/>
            <person name="Lecointre G."/>
            <person name="Bobe J."/>
            <person name="Postlethwait J.H."/>
            <person name="Berthelot C."/>
            <person name="Roest Crollius H."/>
            <person name="Guiguen Y."/>
        </authorList>
    </citation>
    <scope>NUCLEOTIDE SEQUENCE</scope>
    <source>
        <strain evidence="5">WJC10195</strain>
    </source>
</reference>
<feature type="compositionally biased region" description="Low complexity" evidence="3">
    <location>
        <begin position="580"/>
        <end position="592"/>
    </location>
</feature>
<feature type="domain" description="PWWP" evidence="4">
    <location>
        <begin position="921"/>
        <end position="981"/>
    </location>
</feature>